<evidence type="ECO:0000256" key="12">
    <source>
        <dbReference type="ARBA" id="ARBA00023140"/>
    </source>
</evidence>
<evidence type="ECO:0000256" key="14">
    <source>
        <dbReference type="ARBA" id="ARBA00023262"/>
    </source>
</evidence>
<dbReference type="GO" id="GO:0046872">
    <property type="term" value="F:metal ion binding"/>
    <property type="evidence" value="ECO:0007669"/>
    <property type="project" value="UniProtKB-KW"/>
</dbReference>
<dbReference type="Pfam" id="PF00501">
    <property type="entry name" value="AMP-binding"/>
    <property type="match status" value="1"/>
</dbReference>
<reference evidence="18 20" key="1">
    <citation type="journal article" date="2013" name="Genome Biol.">
        <title>Draft genome of the mountain pine beetle, Dendroctonus ponderosae Hopkins, a major forest pest.</title>
        <authorList>
            <person name="Keeling C.I."/>
            <person name="Yuen M.M."/>
            <person name="Liao N.Y."/>
            <person name="Docking T.R."/>
            <person name="Chan S.K."/>
            <person name="Taylor G.A."/>
            <person name="Palmquist D.L."/>
            <person name="Jackman S.D."/>
            <person name="Nguyen A."/>
            <person name="Li M."/>
            <person name="Henderson H."/>
            <person name="Janes J.K."/>
            <person name="Zhao Y."/>
            <person name="Pandoh P."/>
            <person name="Moore R."/>
            <person name="Sperling F.A."/>
            <person name="Huber D.P."/>
            <person name="Birol I."/>
            <person name="Jones S.J."/>
            <person name="Bohlmann J."/>
        </authorList>
    </citation>
    <scope>NUCLEOTIDE SEQUENCE</scope>
</reference>
<dbReference type="GO" id="GO:0008218">
    <property type="term" value="P:bioluminescence"/>
    <property type="evidence" value="ECO:0007669"/>
    <property type="project" value="UniProtKB-KW"/>
</dbReference>
<evidence type="ECO:0000313" key="19">
    <source>
        <dbReference type="EMBL" id="ERL89487.1"/>
    </source>
</evidence>
<evidence type="ECO:0000256" key="1">
    <source>
        <dbReference type="ARBA" id="ARBA00001946"/>
    </source>
</evidence>
<keyword evidence="12" id="KW-0576">Peroxisome</keyword>
<evidence type="ECO:0000256" key="11">
    <source>
        <dbReference type="ARBA" id="ARBA00023033"/>
    </source>
</evidence>
<dbReference type="OMA" id="QTHRITI"/>
<dbReference type="Gene3D" id="2.30.38.10">
    <property type="entry name" value="Luciferase, Domain 3"/>
    <property type="match status" value="1"/>
</dbReference>
<dbReference type="EMBL" id="KB741156">
    <property type="protein sequence ID" value="ENN73572.1"/>
    <property type="molecule type" value="Genomic_DNA"/>
</dbReference>
<dbReference type="GO" id="GO:0005777">
    <property type="term" value="C:peroxisome"/>
    <property type="evidence" value="ECO:0007669"/>
    <property type="project" value="UniProtKB-SubCell"/>
</dbReference>
<evidence type="ECO:0000259" key="16">
    <source>
        <dbReference type="Pfam" id="PF00501"/>
    </source>
</evidence>
<evidence type="ECO:0000256" key="9">
    <source>
        <dbReference type="ARBA" id="ARBA00022842"/>
    </source>
</evidence>
<evidence type="ECO:0000256" key="10">
    <source>
        <dbReference type="ARBA" id="ARBA00023002"/>
    </source>
</evidence>
<dbReference type="Gene3D" id="3.30.300.30">
    <property type="match status" value="1"/>
</dbReference>
<dbReference type="PANTHER" id="PTHR24096:SF423">
    <property type="entry name" value="GM05240P"/>
    <property type="match status" value="1"/>
</dbReference>
<keyword evidence="9" id="KW-0460">Magnesium</keyword>
<dbReference type="InterPro" id="IPR025110">
    <property type="entry name" value="AMP-bd_C"/>
</dbReference>
<keyword evidence="8" id="KW-0067">ATP-binding</keyword>
<evidence type="ECO:0000256" key="4">
    <source>
        <dbReference type="ARBA" id="ARBA00012532"/>
    </source>
</evidence>
<comment type="cofactor">
    <cofactor evidence="1">
        <name>Mg(2+)</name>
        <dbReference type="ChEBI" id="CHEBI:18420"/>
    </cofactor>
</comment>
<evidence type="ECO:0000256" key="5">
    <source>
        <dbReference type="ARBA" id="ARBA00019043"/>
    </source>
</evidence>
<dbReference type="GO" id="GO:0004497">
    <property type="term" value="F:monooxygenase activity"/>
    <property type="evidence" value="ECO:0007669"/>
    <property type="project" value="UniProtKB-KW"/>
</dbReference>
<dbReference type="EMBL" id="KB632169">
    <property type="protein sequence ID" value="ERL89487.1"/>
    <property type="molecule type" value="Genomic_DNA"/>
</dbReference>
<keyword evidence="7" id="KW-0547">Nucleotide-binding</keyword>
<dbReference type="InterPro" id="IPR000873">
    <property type="entry name" value="AMP-dep_synth/lig_dom"/>
</dbReference>
<evidence type="ECO:0000256" key="15">
    <source>
        <dbReference type="ARBA" id="ARBA00048497"/>
    </source>
</evidence>
<dbReference type="STRING" id="77166.N6U4T7"/>
<feature type="non-terminal residue" evidence="18">
    <location>
        <position position="1"/>
    </location>
</feature>
<comment type="catalytic activity">
    <reaction evidence="15">
        <text>firefly D-luciferin + ATP + O2 = firefly oxyluciferin + hnu + AMP + CO2 + diphosphate</text>
        <dbReference type="Rhea" id="RHEA:10732"/>
        <dbReference type="ChEBI" id="CHEBI:15379"/>
        <dbReference type="ChEBI" id="CHEBI:16526"/>
        <dbReference type="ChEBI" id="CHEBI:16792"/>
        <dbReference type="ChEBI" id="CHEBI:30212"/>
        <dbReference type="ChEBI" id="CHEBI:30616"/>
        <dbReference type="ChEBI" id="CHEBI:33019"/>
        <dbReference type="ChEBI" id="CHEBI:58038"/>
        <dbReference type="ChEBI" id="CHEBI:456215"/>
        <dbReference type="EC" id="1.13.12.7"/>
    </reaction>
</comment>
<keyword evidence="14" id="KW-0599">Photoprotein</keyword>
<comment type="similarity">
    <text evidence="3">Belongs to the ATP-dependent AMP-binding enzyme family.</text>
</comment>
<evidence type="ECO:0000259" key="17">
    <source>
        <dbReference type="Pfam" id="PF13193"/>
    </source>
</evidence>
<keyword evidence="10" id="KW-0560">Oxidoreductase</keyword>
<gene>
    <name evidence="19" type="ORF">D910_06853</name>
    <name evidence="18" type="ORF">YQE_09820</name>
</gene>
<keyword evidence="13" id="KW-0455">Luminescence</keyword>
<organism evidence="18">
    <name type="scientific">Dendroctonus ponderosae</name>
    <name type="common">Mountain pine beetle</name>
    <dbReference type="NCBI Taxonomy" id="77166"/>
    <lineage>
        <taxon>Eukaryota</taxon>
        <taxon>Metazoa</taxon>
        <taxon>Ecdysozoa</taxon>
        <taxon>Arthropoda</taxon>
        <taxon>Hexapoda</taxon>
        <taxon>Insecta</taxon>
        <taxon>Pterygota</taxon>
        <taxon>Neoptera</taxon>
        <taxon>Endopterygota</taxon>
        <taxon>Coleoptera</taxon>
        <taxon>Polyphaga</taxon>
        <taxon>Cucujiformia</taxon>
        <taxon>Curculionidae</taxon>
        <taxon>Scolytinae</taxon>
        <taxon>Dendroctonus</taxon>
    </lineage>
</organism>
<feature type="domain" description="AMP-dependent synthetase/ligase" evidence="16">
    <location>
        <begin position="42"/>
        <end position="392"/>
    </location>
</feature>
<evidence type="ECO:0000256" key="2">
    <source>
        <dbReference type="ARBA" id="ARBA00004275"/>
    </source>
</evidence>
<evidence type="ECO:0000256" key="7">
    <source>
        <dbReference type="ARBA" id="ARBA00022741"/>
    </source>
</evidence>
<dbReference type="Gene3D" id="3.40.50.980">
    <property type="match status" value="2"/>
</dbReference>
<dbReference type="Pfam" id="PF13193">
    <property type="entry name" value="AMP-binding_C"/>
    <property type="match status" value="1"/>
</dbReference>
<comment type="subcellular location">
    <subcellularLocation>
        <location evidence="2">Peroxisome</location>
    </subcellularLocation>
</comment>
<dbReference type="InterPro" id="IPR020845">
    <property type="entry name" value="AMP-binding_CS"/>
</dbReference>
<dbReference type="SUPFAM" id="SSF56801">
    <property type="entry name" value="Acetyl-CoA synthetase-like"/>
    <property type="match status" value="1"/>
</dbReference>
<keyword evidence="6" id="KW-0479">Metal-binding</keyword>
<dbReference type="AlphaFoldDB" id="N6U4T7"/>
<dbReference type="GO" id="GO:0016405">
    <property type="term" value="F:CoA-ligase activity"/>
    <property type="evidence" value="ECO:0007669"/>
    <property type="project" value="TreeGrafter"/>
</dbReference>
<dbReference type="OrthoDB" id="10253869at2759"/>
<dbReference type="Proteomes" id="UP000030742">
    <property type="component" value="Unassembled WGS sequence"/>
</dbReference>
<protein>
    <recommendedName>
        <fullName evidence="5">Luciferin 4-monooxygenase</fullName>
        <ecNumber evidence="4">1.13.12.7</ecNumber>
    </recommendedName>
</protein>
<dbReference type="GO" id="GO:0005524">
    <property type="term" value="F:ATP binding"/>
    <property type="evidence" value="ECO:0007669"/>
    <property type="project" value="UniProtKB-KW"/>
</dbReference>
<evidence type="ECO:0000256" key="3">
    <source>
        <dbReference type="ARBA" id="ARBA00006432"/>
    </source>
</evidence>
<sequence length="518" mass="56807">MESALKEDNVHVLQGPPATFPLLEELLGLTLHRNLLEMPSGGVAMIDAFSNQTLLWRDLHQQAVNLAAALRKLGYEGQSAIFSISSENCLDFFKVVLAALFNGAVLAPLSHSYTNYELEHSLAISRPQVVFCSRAVLPKLLQLKEPHTHIKRIIVLGKLDAASGQPGVEGLDEFIRSQLGDHSVDVNRFKPAEGDPKNSIAFILCSSGTTGLPKGVALSHMNIQSRMLGLMPFFHAYGLIVTLSSLNMGNTVVCLKRFDEDVLLRSIQTHRITILTLVPPLAIFLSKSDKVAHYDLSAVETVYCAGAPLKAHTEAQLQLRLKCKDCRQAYGMTETSLAVTSMPIGQLKSGSCGQVMTFLMAKVRDPQSGRSLGPNQVGELCFKGPSILMGYYKNAKATREAFTSDGWFRTGDLGYRDEEGYFFIIDRLKELIKYNGFQVAPAELEAILVRHPKVSDVGVVGLPDELVGERPVAFVVTKEGCELTEEELKAYVAGKESFGDKGGSRGEGHLFLSRMMYK</sequence>
<evidence type="ECO:0000256" key="13">
    <source>
        <dbReference type="ARBA" id="ARBA00023223"/>
    </source>
</evidence>
<dbReference type="InterPro" id="IPR045851">
    <property type="entry name" value="AMP-bd_C_sf"/>
</dbReference>
<dbReference type="HOGENOM" id="CLU_000022_59_2_1"/>
<keyword evidence="11" id="KW-0503">Monooxygenase</keyword>
<evidence type="ECO:0000256" key="8">
    <source>
        <dbReference type="ARBA" id="ARBA00022840"/>
    </source>
</evidence>
<dbReference type="PANTHER" id="PTHR24096">
    <property type="entry name" value="LONG-CHAIN-FATTY-ACID--COA LIGASE"/>
    <property type="match status" value="1"/>
</dbReference>
<dbReference type="EC" id="1.13.12.7" evidence="4"/>
<accession>N6U4T7</accession>
<proteinExistence type="inferred from homology"/>
<dbReference type="PROSITE" id="PS00455">
    <property type="entry name" value="AMP_BINDING"/>
    <property type="match status" value="1"/>
</dbReference>
<feature type="domain" description="AMP-binding enzyme C-terminal" evidence="17">
    <location>
        <begin position="443"/>
        <end position="494"/>
    </location>
</feature>
<dbReference type="CDD" id="cd05911">
    <property type="entry name" value="Firefly_Luc_like"/>
    <property type="match status" value="1"/>
</dbReference>
<name>N6U4T7_DENPD</name>
<evidence type="ECO:0000256" key="6">
    <source>
        <dbReference type="ARBA" id="ARBA00022723"/>
    </source>
</evidence>
<evidence type="ECO:0000313" key="18">
    <source>
        <dbReference type="EMBL" id="ENN73572.1"/>
    </source>
</evidence>
<evidence type="ECO:0000313" key="20">
    <source>
        <dbReference type="Proteomes" id="UP000030742"/>
    </source>
</evidence>